<proteinExistence type="predicted"/>
<gene>
    <name evidence="1" type="ORF">A2763_03250</name>
</gene>
<dbReference type="InterPro" id="IPR037079">
    <property type="entry name" value="AF2212/PG0164-like_sf"/>
</dbReference>
<name>A0A1F6CL19_9BACT</name>
<dbReference type="EMBL" id="MFKV01000028">
    <property type="protein sequence ID" value="OGG49671.1"/>
    <property type="molecule type" value="Genomic_DNA"/>
</dbReference>
<dbReference type="STRING" id="1798482.A2763_03250"/>
<reference evidence="1 2" key="1">
    <citation type="journal article" date="2016" name="Nat. Commun.">
        <title>Thousands of microbial genomes shed light on interconnected biogeochemical processes in an aquifer system.</title>
        <authorList>
            <person name="Anantharaman K."/>
            <person name="Brown C.T."/>
            <person name="Hug L.A."/>
            <person name="Sharon I."/>
            <person name="Castelle C.J."/>
            <person name="Probst A.J."/>
            <person name="Thomas B.C."/>
            <person name="Singh A."/>
            <person name="Wilkins M.J."/>
            <person name="Karaoz U."/>
            <person name="Brodie E.L."/>
            <person name="Williams K.H."/>
            <person name="Hubbard S.S."/>
            <person name="Banfield J.F."/>
        </authorList>
    </citation>
    <scope>NUCLEOTIDE SEQUENCE [LARGE SCALE GENOMIC DNA]</scope>
</reference>
<dbReference type="Gene3D" id="2.40.30.100">
    <property type="entry name" value="AF2212/PG0164-like"/>
    <property type="match status" value="1"/>
</dbReference>
<evidence type="ECO:0000313" key="1">
    <source>
        <dbReference type="EMBL" id="OGG49671.1"/>
    </source>
</evidence>
<dbReference type="Proteomes" id="UP000178370">
    <property type="component" value="Unassembled WGS sequence"/>
</dbReference>
<accession>A0A1F6CL19</accession>
<evidence type="ECO:0000313" key="2">
    <source>
        <dbReference type="Proteomes" id="UP000178370"/>
    </source>
</evidence>
<protein>
    <recommendedName>
        <fullName evidence="3">DUF1905 domain-containing protein</fullName>
    </recommendedName>
</protein>
<evidence type="ECO:0008006" key="3">
    <source>
        <dbReference type="Google" id="ProtNLM"/>
    </source>
</evidence>
<dbReference type="Pfam" id="PF08922">
    <property type="entry name" value="DUF1905"/>
    <property type="match status" value="1"/>
</dbReference>
<comment type="caution">
    <text evidence="1">The sequence shown here is derived from an EMBL/GenBank/DDBJ whole genome shotgun (WGS) entry which is preliminary data.</text>
</comment>
<dbReference type="SUPFAM" id="SSF141694">
    <property type="entry name" value="AF2212/PG0164-like"/>
    <property type="match status" value="1"/>
</dbReference>
<sequence>MAQVYKAKGKVWLWPGEQGVWHFAHVDKKLSEEIKEKHTRVRRGFGSVRVKVTIGKTSWKTSIFPDKRSGTYLLPLKAAARRAEGLAEGDTIAFTLTI</sequence>
<organism evidence="1 2">
    <name type="scientific">Candidatus Kaiserbacteria bacterium RIFCSPHIGHO2_01_FULL_54_36</name>
    <dbReference type="NCBI Taxonomy" id="1798482"/>
    <lineage>
        <taxon>Bacteria</taxon>
        <taxon>Candidatus Kaiseribacteriota</taxon>
    </lineage>
</organism>
<dbReference type="InterPro" id="IPR015018">
    <property type="entry name" value="DUF1905"/>
</dbReference>
<dbReference type="AlphaFoldDB" id="A0A1F6CL19"/>